<accession>A0A419V767</accession>
<comment type="caution">
    <text evidence="2">The sequence shown here is derived from an EMBL/GenBank/DDBJ whole genome shotgun (WGS) entry which is preliminary data.</text>
</comment>
<feature type="domain" description="PRISE-like Rossmann-fold" evidence="1">
    <location>
        <begin position="55"/>
        <end position="349"/>
    </location>
</feature>
<dbReference type="OrthoDB" id="4392084at2"/>
<evidence type="ECO:0000313" key="2">
    <source>
        <dbReference type="EMBL" id="RKD75936.1"/>
    </source>
</evidence>
<dbReference type="EMBL" id="RAPK01000006">
    <property type="protein sequence ID" value="RKD75936.1"/>
    <property type="molecule type" value="Genomic_DNA"/>
</dbReference>
<dbReference type="Proteomes" id="UP000285120">
    <property type="component" value="Unassembled WGS sequence"/>
</dbReference>
<proteinExistence type="predicted"/>
<dbReference type="InterPro" id="IPR055222">
    <property type="entry name" value="PRISE-like_Rossmann-fold"/>
</dbReference>
<protein>
    <submittedName>
        <fullName evidence="2">Nucleoside-diphosphate-sugar epimerase</fullName>
    </submittedName>
</protein>
<dbReference type="PANTHER" id="PTHR32487">
    <property type="entry name" value="3-OXO-DELTA(4,5)-STEROID 5-BETA-REDUCTASE"/>
    <property type="match status" value="1"/>
</dbReference>
<evidence type="ECO:0000313" key="3">
    <source>
        <dbReference type="Proteomes" id="UP000285120"/>
    </source>
</evidence>
<dbReference type="SUPFAM" id="SSF51735">
    <property type="entry name" value="NAD(P)-binding Rossmann-fold domains"/>
    <property type="match status" value="1"/>
</dbReference>
<dbReference type="PANTHER" id="PTHR32487:SF0">
    <property type="entry name" value="3-OXO-DELTA(4,5)-STEROID 5-BETA-REDUCTASE"/>
    <property type="match status" value="1"/>
</dbReference>
<keyword evidence="3" id="KW-1185">Reference proteome</keyword>
<evidence type="ECO:0000259" key="1">
    <source>
        <dbReference type="Pfam" id="PF22917"/>
    </source>
</evidence>
<organism evidence="2 3">
    <name type="scientific">Sinobaca qinghaiensis</name>
    <dbReference type="NCBI Taxonomy" id="342944"/>
    <lineage>
        <taxon>Bacteria</taxon>
        <taxon>Bacillati</taxon>
        <taxon>Bacillota</taxon>
        <taxon>Bacilli</taxon>
        <taxon>Bacillales</taxon>
        <taxon>Sporolactobacillaceae</taxon>
        <taxon>Sinobaca</taxon>
    </lineage>
</organism>
<name>A0A419V767_9BACL</name>
<gene>
    <name evidence="2" type="ORF">ATL39_0146</name>
</gene>
<dbReference type="Pfam" id="PF22917">
    <property type="entry name" value="PRISE"/>
    <property type="match status" value="1"/>
</dbReference>
<reference evidence="2 3" key="1">
    <citation type="submission" date="2018-09" db="EMBL/GenBank/DDBJ databases">
        <title>Genomic Encyclopedia of Archaeal and Bacterial Type Strains, Phase II (KMG-II): from individual species to whole genera.</title>
        <authorList>
            <person name="Goeker M."/>
        </authorList>
    </citation>
    <scope>NUCLEOTIDE SEQUENCE [LARGE SCALE GENOMIC DNA]</scope>
    <source>
        <strain evidence="2 3">DSM 17008</strain>
    </source>
</reference>
<sequence>MKRAIVAGASGIIGSHIIQELEQLEDWEVIGISRRKPFKSEIAEYISMDLTNFDETKEKVKELGNITHVFYAAYQDFPPFSKEQIDINTTMFENIVKAVEETSSALEHVTLMQGVKVYGVHLGEFKTPAKENDSRHMPPNFYYNQEDFIRAHQKEKEWNWTILRPDVVAGIAVGNPMNILSVIGVYAAVSKELGLPLRFPGKKKTYEALAQMTDASHLARSSVWAALTPDAHQEVFNITNGDIFRWKHLWPKIAEYFEMDYEEPLELPLTEMMPAQEEVWNTIVKNNHLLEVPYEKAAGWGFGDFVFKCEYDVISDVNKIKDYGFTETINTEKRLQELFSEMKREKILP</sequence>
<dbReference type="InterPro" id="IPR036291">
    <property type="entry name" value="NAD(P)-bd_dom_sf"/>
</dbReference>
<dbReference type="Gene3D" id="3.40.50.720">
    <property type="entry name" value="NAD(P)-binding Rossmann-like Domain"/>
    <property type="match status" value="1"/>
</dbReference>
<dbReference type="RefSeq" id="WP_120191361.1">
    <property type="nucleotide sequence ID" value="NZ_RAPK01000006.1"/>
</dbReference>
<dbReference type="CDD" id="cd08948">
    <property type="entry name" value="5beta-POR_like_SDR_a"/>
    <property type="match status" value="1"/>
</dbReference>
<dbReference type="AlphaFoldDB" id="A0A419V767"/>